<feature type="compositionally biased region" description="Low complexity" evidence="1">
    <location>
        <begin position="65"/>
        <end position="81"/>
    </location>
</feature>
<comment type="caution">
    <text evidence="2">The sequence shown here is derived from an EMBL/GenBank/DDBJ whole genome shotgun (WGS) entry which is preliminary data.</text>
</comment>
<feature type="region of interest" description="Disordered" evidence="1">
    <location>
        <begin position="353"/>
        <end position="397"/>
    </location>
</feature>
<reference evidence="2" key="1">
    <citation type="submission" date="2023-07" db="EMBL/GenBank/DDBJ databases">
        <title>Black Yeasts Isolated from many extreme environments.</title>
        <authorList>
            <person name="Coleine C."/>
            <person name="Stajich J.E."/>
            <person name="Selbmann L."/>
        </authorList>
    </citation>
    <scope>NUCLEOTIDE SEQUENCE</scope>
    <source>
        <strain evidence="2">CCFEE 5485</strain>
    </source>
</reference>
<keyword evidence="3" id="KW-1185">Reference proteome</keyword>
<feature type="compositionally biased region" description="Low complexity" evidence="1">
    <location>
        <begin position="12"/>
        <end position="28"/>
    </location>
</feature>
<sequence length="620" mass="66710">MQPTRPRFTDTSSQASAVSAQSSQSASAKTATKDQTPLFPPHNVPRASATSLVSTEGATGEKARSLTTTSATTASPVAASTVDVKPSGNKRASNHPGDKVSVSTKTSGFAKLPVERKKKRLKSRTSSAPSNSATKPSFTIRSGLELAQEDLNQPTPDLLKMVVFTLFAACFASLAQYANYSVSVLELKLGKGKANAELSIMEASMKVLFNYLTTMSEDGVKHARWWPESKLPGKDSVVCIQKAQDAHEAAKPLMEIEAAQSHAALMSVISMLKDMKNGKVLNDLPHNQDTTMAGGKAVKEDVPMVQGNGGNTAAGVDVSGVPSGAGYHTPSTHIGSDLAAGLLPGSTLALILGQGKSSSTPRDASRNSTSSKSPVTKPTQPENHDTAMAVDGHDDSAKPQNFAVLKQKNSSCVKQMVQHLRPPRLRSEGNKMDVDVAGTGIQISSRTLTTISPAFASTPSNSDDAPTESFQPLKSATVDEGMPRMKSWMVRSEGVVETLMKSPKGTTTSSLLTDTKFLKELDYVGERIEQTKTLTCSLKRAIHSKKYRALFRMRRKKVSDMHDVLEKLRIRYDRSAPQALQMAALYSEEFLDVMDAMENERGMTRAQQKAYDAEKWAEIA</sequence>
<evidence type="ECO:0000313" key="2">
    <source>
        <dbReference type="EMBL" id="KAK3678573.1"/>
    </source>
</evidence>
<gene>
    <name evidence="2" type="ORF">LTR78_001871</name>
</gene>
<accession>A0AAE1C583</accession>
<feature type="compositionally biased region" description="Polar residues" evidence="1">
    <location>
        <begin position="128"/>
        <end position="139"/>
    </location>
</feature>
<dbReference type="AlphaFoldDB" id="A0AAE1C583"/>
<feature type="compositionally biased region" description="Low complexity" evidence="1">
    <location>
        <begin position="368"/>
        <end position="379"/>
    </location>
</feature>
<feature type="compositionally biased region" description="Polar residues" evidence="1">
    <location>
        <begin position="48"/>
        <end position="57"/>
    </location>
</feature>
<proteinExistence type="predicted"/>
<name>A0AAE1C583_9PEZI</name>
<dbReference type="EMBL" id="JAUTXT010000004">
    <property type="protein sequence ID" value="KAK3678573.1"/>
    <property type="molecule type" value="Genomic_DNA"/>
</dbReference>
<dbReference type="Proteomes" id="UP001274830">
    <property type="component" value="Unassembled WGS sequence"/>
</dbReference>
<organism evidence="2 3">
    <name type="scientific">Recurvomyces mirabilis</name>
    <dbReference type="NCBI Taxonomy" id="574656"/>
    <lineage>
        <taxon>Eukaryota</taxon>
        <taxon>Fungi</taxon>
        <taxon>Dikarya</taxon>
        <taxon>Ascomycota</taxon>
        <taxon>Pezizomycotina</taxon>
        <taxon>Dothideomycetes</taxon>
        <taxon>Dothideomycetidae</taxon>
        <taxon>Mycosphaerellales</taxon>
        <taxon>Teratosphaeriaceae</taxon>
        <taxon>Recurvomyces</taxon>
    </lineage>
</organism>
<protein>
    <submittedName>
        <fullName evidence="2">Uncharacterized protein</fullName>
    </submittedName>
</protein>
<evidence type="ECO:0000256" key="1">
    <source>
        <dbReference type="SAM" id="MobiDB-lite"/>
    </source>
</evidence>
<feature type="region of interest" description="Disordered" evidence="1">
    <location>
        <begin position="1"/>
        <end position="139"/>
    </location>
</feature>
<evidence type="ECO:0000313" key="3">
    <source>
        <dbReference type="Proteomes" id="UP001274830"/>
    </source>
</evidence>